<evidence type="ECO:0000259" key="5">
    <source>
        <dbReference type="Pfam" id="PF13407"/>
    </source>
</evidence>
<keyword evidence="3 4" id="KW-0732">Signal</keyword>
<dbReference type="SUPFAM" id="SSF53822">
    <property type="entry name" value="Periplasmic binding protein-like I"/>
    <property type="match status" value="1"/>
</dbReference>
<comment type="subcellular location">
    <subcellularLocation>
        <location evidence="1">Cell envelope</location>
    </subcellularLocation>
</comment>
<reference evidence="6" key="1">
    <citation type="submission" date="2022-10" db="EMBL/GenBank/DDBJ databases">
        <title>The WGS of Solirubrobacter ginsenosidimutans DSM 21036.</title>
        <authorList>
            <person name="Jiang Z."/>
        </authorList>
    </citation>
    <scope>NUCLEOTIDE SEQUENCE</scope>
    <source>
        <strain evidence="6">DSM 21036</strain>
    </source>
</reference>
<dbReference type="RefSeq" id="WP_270041373.1">
    <property type="nucleotide sequence ID" value="NZ_JAPDOD010000016.1"/>
</dbReference>
<dbReference type="Gene3D" id="3.40.50.2300">
    <property type="match status" value="2"/>
</dbReference>
<dbReference type="Proteomes" id="UP001149140">
    <property type="component" value="Unassembled WGS sequence"/>
</dbReference>
<organism evidence="6 7">
    <name type="scientific">Solirubrobacter ginsenosidimutans</name>
    <dbReference type="NCBI Taxonomy" id="490573"/>
    <lineage>
        <taxon>Bacteria</taxon>
        <taxon>Bacillati</taxon>
        <taxon>Actinomycetota</taxon>
        <taxon>Thermoleophilia</taxon>
        <taxon>Solirubrobacterales</taxon>
        <taxon>Solirubrobacteraceae</taxon>
        <taxon>Solirubrobacter</taxon>
    </lineage>
</organism>
<keyword evidence="7" id="KW-1185">Reference proteome</keyword>
<evidence type="ECO:0000256" key="3">
    <source>
        <dbReference type="ARBA" id="ARBA00022729"/>
    </source>
</evidence>
<evidence type="ECO:0000313" key="7">
    <source>
        <dbReference type="Proteomes" id="UP001149140"/>
    </source>
</evidence>
<name>A0A9X3S3I3_9ACTN</name>
<dbReference type="CDD" id="cd01536">
    <property type="entry name" value="PBP1_ABC_sugar_binding-like"/>
    <property type="match status" value="1"/>
</dbReference>
<evidence type="ECO:0000256" key="1">
    <source>
        <dbReference type="ARBA" id="ARBA00004196"/>
    </source>
</evidence>
<comment type="caution">
    <text evidence="6">The sequence shown here is derived from an EMBL/GenBank/DDBJ whole genome shotgun (WGS) entry which is preliminary data.</text>
</comment>
<dbReference type="AlphaFoldDB" id="A0A9X3S3I3"/>
<evidence type="ECO:0000256" key="2">
    <source>
        <dbReference type="ARBA" id="ARBA00007639"/>
    </source>
</evidence>
<dbReference type="PROSITE" id="PS51257">
    <property type="entry name" value="PROKAR_LIPOPROTEIN"/>
    <property type="match status" value="1"/>
</dbReference>
<proteinExistence type="inferred from homology"/>
<dbReference type="EMBL" id="JAPDOD010000016">
    <property type="protein sequence ID" value="MDA0162136.1"/>
    <property type="molecule type" value="Genomic_DNA"/>
</dbReference>
<dbReference type="GO" id="GO:0030313">
    <property type="term" value="C:cell envelope"/>
    <property type="evidence" value="ECO:0007669"/>
    <property type="project" value="UniProtKB-SubCell"/>
</dbReference>
<evidence type="ECO:0000313" key="6">
    <source>
        <dbReference type="EMBL" id="MDA0162136.1"/>
    </source>
</evidence>
<comment type="similarity">
    <text evidence="2">Belongs to the bacterial solute-binding protein 2 family.</text>
</comment>
<feature type="signal peptide" evidence="4">
    <location>
        <begin position="1"/>
        <end position="21"/>
    </location>
</feature>
<accession>A0A9X3S3I3</accession>
<gene>
    <name evidence="6" type="ORF">OM076_17820</name>
</gene>
<protein>
    <submittedName>
        <fullName evidence="6">Sugar ABC transporter substrate-binding protein</fullName>
    </submittedName>
</protein>
<dbReference type="InterPro" id="IPR028082">
    <property type="entry name" value="Peripla_BP_I"/>
</dbReference>
<evidence type="ECO:0000256" key="4">
    <source>
        <dbReference type="SAM" id="SignalP"/>
    </source>
</evidence>
<sequence>MRAFVAVLAAGLTLAACGSSSDTKSAAPASGGASATVTDTVSTAMAPVQKFAAAGDAVKAPTGKRVVAITCSSQGYGCVQGGIGVQEAGKVLGWNVTVADGKGDPATWNSAIQQAVTAKADGIVLLAVDPQLVAGALAKAKDAGIPVVSTFIPKLGSATVDGYASTDHALGGKILADWIIKDSGGKAKVLMLDEKAFPELVKRNTALLDELKAACPGCTVSDTVEFNIGTMAQQLAGAVTSSLQRHPDVGYVVAPFDSSGIFAGQGIRSAGKAGTVKMVGAEGDPNGIQGVQTGGQAVDLATVPPWGGWAAVDLLVRHMAGSPVQNAVLPQRLFDKSNVPSGKGWTGDVDYQAAYKELWGR</sequence>
<dbReference type="PANTHER" id="PTHR46847">
    <property type="entry name" value="D-ALLOSE-BINDING PERIPLASMIC PROTEIN-RELATED"/>
    <property type="match status" value="1"/>
</dbReference>
<dbReference type="Pfam" id="PF13407">
    <property type="entry name" value="Peripla_BP_4"/>
    <property type="match status" value="1"/>
</dbReference>
<feature type="domain" description="Periplasmic binding protein" evidence="5">
    <location>
        <begin position="83"/>
        <end position="321"/>
    </location>
</feature>
<dbReference type="InterPro" id="IPR025997">
    <property type="entry name" value="SBP_2_dom"/>
</dbReference>
<feature type="chain" id="PRO_5040829762" evidence="4">
    <location>
        <begin position="22"/>
        <end position="361"/>
    </location>
</feature>
<dbReference type="PANTHER" id="PTHR46847:SF1">
    <property type="entry name" value="D-ALLOSE-BINDING PERIPLASMIC PROTEIN-RELATED"/>
    <property type="match status" value="1"/>
</dbReference>
<dbReference type="GO" id="GO:0030246">
    <property type="term" value="F:carbohydrate binding"/>
    <property type="evidence" value="ECO:0007669"/>
    <property type="project" value="UniProtKB-ARBA"/>
</dbReference>